<dbReference type="EnsemblProtists" id="EOD36764">
    <property type="protein sequence ID" value="EOD36764"/>
    <property type="gene ID" value="EMIHUDRAFT_200966"/>
</dbReference>
<keyword evidence="2" id="KW-1185">Reference proteome</keyword>
<accession>A0A0D3KLX9</accession>
<evidence type="ECO:0000313" key="1">
    <source>
        <dbReference type="EnsemblProtists" id="EOD36764"/>
    </source>
</evidence>
<evidence type="ECO:0000313" key="2">
    <source>
        <dbReference type="Proteomes" id="UP000013827"/>
    </source>
</evidence>
<sequence length="162" mass="16082">MVATIQAGRAQNNFFSGDDDIVRSRSDGPQVAGCLLDKVSAIVEEGGIASFANDLLVDLAACCTKPAPAGGAACVEALSSAYSAIGSLGGLPGFARPKPGVGAGFVVGNLIAAARSRLGDGGGTARAEELLTLCGEAQPGECGVRVRTATGGDDDDNEKGEL</sequence>
<name>A0A0D3KLX9_EMIH1</name>
<dbReference type="AlphaFoldDB" id="A0A0D3KLX9"/>
<dbReference type="GeneID" id="17282034"/>
<evidence type="ECO:0008006" key="3">
    <source>
        <dbReference type="Google" id="ProtNLM"/>
    </source>
</evidence>
<protein>
    <recommendedName>
        <fullName evidence="3">DhaL domain-containing protein</fullName>
    </recommendedName>
</protein>
<dbReference type="KEGG" id="ehx:EMIHUDRAFT_200966"/>
<dbReference type="HOGENOM" id="CLU_1638536_0_0_1"/>
<dbReference type="RefSeq" id="XP_005789193.1">
    <property type="nucleotide sequence ID" value="XM_005789136.1"/>
</dbReference>
<reference evidence="1" key="2">
    <citation type="submission" date="2024-10" db="UniProtKB">
        <authorList>
            <consortium name="EnsemblProtists"/>
        </authorList>
    </citation>
    <scope>IDENTIFICATION</scope>
</reference>
<dbReference type="Proteomes" id="UP000013827">
    <property type="component" value="Unassembled WGS sequence"/>
</dbReference>
<organism evidence="1 2">
    <name type="scientific">Emiliania huxleyi (strain CCMP1516)</name>
    <dbReference type="NCBI Taxonomy" id="280463"/>
    <lineage>
        <taxon>Eukaryota</taxon>
        <taxon>Haptista</taxon>
        <taxon>Haptophyta</taxon>
        <taxon>Prymnesiophyceae</taxon>
        <taxon>Isochrysidales</taxon>
        <taxon>Noelaerhabdaceae</taxon>
        <taxon>Emiliania</taxon>
    </lineage>
</organism>
<reference evidence="2" key="1">
    <citation type="journal article" date="2013" name="Nature">
        <title>Pan genome of the phytoplankton Emiliania underpins its global distribution.</title>
        <authorList>
            <person name="Read B.A."/>
            <person name="Kegel J."/>
            <person name="Klute M.J."/>
            <person name="Kuo A."/>
            <person name="Lefebvre S.C."/>
            <person name="Maumus F."/>
            <person name="Mayer C."/>
            <person name="Miller J."/>
            <person name="Monier A."/>
            <person name="Salamov A."/>
            <person name="Young J."/>
            <person name="Aguilar M."/>
            <person name="Claverie J.M."/>
            <person name="Frickenhaus S."/>
            <person name="Gonzalez K."/>
            <person name="Herman E.K."/>
            <person name="Lin Y.C."/>
            <person name="Napier J."/>
            <person name="Ogata H."/>
            <person name="Sarno A.F."/>
            <person name="Shmutz J."/>
            <person name="Schroeder D."/>
            <person name="de Vargas C."/>
            <person name="Verret F."/>
            <person name="von Dassow P."/>
            <person name="Valentin K."/>
            <person name="Van de Peer Y."/>
            <person name="Wheeler G."/>
            <person name="Dacks J.B."/>
            <person name="Delwiche C.F."/>
            <person name="Dyhrman S.T."/>
            <person name="Glockner G."/>
            <person name="John U."/>
            <person name="Richards T."/>
            <person name="Worden A.Z."/>
            <person name="Zhang X."/>
            <person name="Grigoriev I.V."/>
            <person name="Allen A.E."/>
            <person name="Bidle K."/>
            <person name="Borodovsky M."/>
            <person name="Bowler C."/>
            <person name="Brownlee C."/>
            <person name="Cock J.M."/>
            <person name="Elias M."/>
            <person name="Gladyshev V.N."/>
            <person name="Groth M."/>
            <person name="Guda C."/>
            <person name="Hadaegh A."/>
            <person name="Iglesias-Rodriguez M.D."/>
            <person name="Jenkins J."/>
            <person name="Jones B.M."/>
            <person name="Lawson T."/>
            <person name="Leese F."/>
            <person name="Lindquist E."/>
            <person name="Lobanov A."/>
            <person name="Lomsadze A."/>
            <person name="Malik S.B."/>
            <person name="Marsh M.E."/>
            <person name="Mackinder L."/>
            <person name="Mock T."/>
            <person name="Mueller-Roeber B."/>
            <person name="Pagarete A."/>
            <person name="Parker M."/>
            <person name="Probert I."/>
            <person name="Quesneville H."/>
            <person name="Raines C."/>
            <person name="Rensing S.A."/>
            <person name="Riano-Pachon D.M."/>
            <person name="Richier S."/>
            <person name="Rokitta S."/>
            <person name="Shiraiwa Y."/>
            <person name="Soanes D.M."/>
            <person name="van der Giezen M."/>
            <person name="Wahlund T.M."/>
            <person name="Williams B."/>
            <person name="Wilson W."/>
            <person name="Wolfe G."/>
            <person name="Wurch L.L."/>
        </authorList>
    </citation>
    <scope>NUCLEOTIDE SEQUENCE</scope>
</reference>
<dbReference type="PaxDb" id="2903-EOD36764"/>
<proteinExistence type="predicted"/>